<sequence length="134" mass="14668">MLLQNINTVWGWVLFSGSIAPVYATVYKTVLFTKAVLFHREWARETPLQRRYSADAPGVAIIIASHQEPFEVAKMTFDCAYLTRTTVHVKSLSSIIHPIQTALTSPGGGSTSSRTQKKTTTFASYSATTVGRAG</sequence>
<accession>A0A653EKW4</accession>
<organism evidence="1">
    <name type="scientific">Mycobacterium kansasii</name>
    <dbReference type="NCBI Taxonomy" id="1768"/>
    <lineage>
        <taxon>Bacteria</taxon>
        <taxon>Bacillati</taxon>
        <taxon>Actinomycetota</taxon>
        <taxon>Actinomycetes</taxon>
        <taxon>Mycobacteriales</taxon>
        <taxon>Mycobacteriaceae</taxon>
        <taxon>Mycobacterium</taxon>
    </lineage>
</organism>
<proteinExistence type="predicted"/>
<gene>
    <name evidence="1" type="ORF">BIN_B_01257</name>
</gene>
<dbReference type="AlphaFoldDB" id="A0A653EKW4"/>
<evidence type="ECO:0000313" key="1">
    <source>
        <dbReference type="EMBL" id="VTO98163.1"/>
    </source>
</evidence>
<dbReference type="EMBL" id="LR589261">
    <property type="protein sequence ID" value="VTO98163.1"/>
    <property type="molecule type" value="Genomic_DNA"/>
</dbReference>
<protein>
    <submittedName>
        <fullName evidence="1">Uncharacterized protein</fullName>
    </submittedName>
</protein>
<reference evidence="1" key="1">
    <citation type="submission" date="2019-05" db="EMBL/GenBank/DDBJ databases">
        <authorList>
            <person name="Naeem R."/>
            <person name="Antony C."/>
            <person name="Guan Q."/>
        </authorList>
    </citation>
    <scope>NUCLEOTIDE SEQUENCE</scope>
    <source>
        <strain evidence="1">3</strain>
    </source>
</reference>
<name>A0A653EKW4_MYCKA</name>